<dbReference type="Gene3D" id="3.30.70.141">
    <property type="entry name" value="Nucleoside diphosphate kinase-like domain"/>
    <property type="match status" value="2"/>
</dbReference>
<dbReference type="PROSITE" id="PS51374">
    <property type="entry name" value="NDPK_LIKE"/>
    <property type="match status" value="2"/>
</dbReference>
<evidence type="ECO:0000313" key="13">
    <source>
        <dbReference type="EMBL" id="KAF4683532.1"/>
    </source>
</evidence>
<dbReference type="PANTHER" id="PTHR43109">
    <property type="entry name" value="NUCLEOSIDE DIPHOSPHATE KINASE 7"/>
    <property type="match status" value="1"/>
</dbReference>
<evidence type="ECO:0000256" key="11">
    <source>
        <dbReference type="SAM" id="Phobius"/>
    </source>
</evidence>
<dbReference type="PROSITE" id="PS00678">
    <property type="entry name" value="WD_REPEATS_1"/>
    <property type="match status" value="1"/>
</dbReference>
<dbReference type="Pfam" id="PF00334">
    <property type="entry name" value="NDK"/>
    <property type="match status" value="2"/>
</dbReference>
<dbReference type="PANTHER" id="PTHR43109:SF2">
    <property type="entry name" value="NUCLEOSIDE DIPHOSPHATE KINASE 7"/>
    <property type="match status" value="1"/>
</dbReference>
<dbReference type="CDD" id="cd04412">
    <property type="entry name" value="NDPk7B"/>
    <property type="match status" value="1"/>
</dbReference>
<keyword evidence="3" id="KW-0963">Cytoplasm</keyword>
<dbReference type="PROSITE" id="PS50082">
    <property type="entry name" value="WD_REPEATS_2"/>
    <property type="match status" value="3"/>
</dbReference>
<dbReference type="OrthoDB" id="674604at2759"/>
<dbReference type="InterPro" id="IPR037993">
    <property type="entry name" value="NDPk7B"/>
</dbReference>
<dbReference type="InterPro" id="IPR019775">
    <property type="entry name" value="WD40_repeat_CS"/>
</dbReference>
<evidence type="ECO:0000256" key="7">
    <source>
        <dbReference type="ARBA" id="ARBA00023273"/>
    </source>
</evidence>
<accession>A0A7J6NI03</accession>
<feature type="region of interest" description="Disordered" evidence="10">
    <location>
        <begin position="311"/>
        <end position="341"/>
    </location>
</feature>
<comment type="caution">
    <text evidence="13">The sequence shown here is derived from an EMBL/GenBank/DDBJ whole genome shotgun (WGS) entry which is preliminary data.</text>
</comment>
<dbReference type="InterPro" id="IPR001680">
    <property type="entry name" value="WD40_rpt"/>
</dbReference>
<protein>
    <recommendedName>
        <fullName evidence="12">DM10 domain-containing protein</fullName>
    </recommendedName>
</protein>
<organism evidence="13 14">
    <name type="scientific">Perkinsus olseni</name>
    <name type="common">Perkinsus atlanticus</name>
    <dbReference type="NCBI Taxonomy" id="32597"/>
    <lineage>
        <taxon>Eukaryota</taxon>
        <taxon>Sar</taxon>
        <taxon>Alveolata</taxon>
        <taxon>Perkinsozoa</taxon>
        <taxon>Perkinsea</taxon>
        <taxon>Perkinsida</taxon>
        <taxon>Perkinsidae</taxon>
        <taxon>Perkinsus</taxon>
    </lineage>
</organism>
<dbReference type="SMART" id="SM00320">
    <property type="entry name" value="WD40"/>
    <property type="match status" value="6"/>
</dbReference>
<feature type="transmembrane region" description="Helical" evidence="11">
    <location>
        <begin position="105"/>
        <end position="126"/>
    </location>
</feature>
<evidence type="ECO:0000256" key="9">
    <source>
        <dbReference type="PROSITE-ProRule" id="PRU00706"/>
    </source>
</evidence>
<dbReference type="SMART" id="SM00676">
    <property type="entry name" value="DM10"/>
    <property type="match status" value="1"/>
</dbReference>
<feature type="repeat" description="WD" evidence="8">
    <location>
        <begin position="208"/>
        <end position="249"/>
    </location>
</feature>
<dbReference type="SMART" id="SM00562">
    <property type="entry name" value="NDK"/>
    <property type="match status" value="2"/>
</dbReference>
<keyword evidence="7" id="KW-0966">Cell projection</keyword>
<evidence type="ECO:0000256" key="10">
    <source>
        <dbReference type="SAM" id="MobiDB-lite"/>
    </source>
</evidence>
<keyword evidence="11" id="KW-0812">Transmembrane</keyword>
<keyword evidence="11" id="KW-0472">Membrane</keyword>
<reference evidence="13 14" key="1">
    <citation type="submission" date="2020-04" db="EMBL/GenBank/DDBJ databases">
        <title>Perkinsus olseni comparative genomics.</title>
        <authorList>
            <person name="Bogema D.R."/>
        </authorList>
    </citation>
    <scope>NUCLEOTIDE SEQUENCE [LARGE SCALE GENOMIC DNA]</scope>
    <source>
        <strain evidence="13">00978-12</strain>
    </source>
</reference>
<evidence type="ECO:0000256" key="2">
    <source>
        <dbReference type="ARBA" id="ARBA00004245"/>
    </source>
</evidence>
<keyword evidence="5" id="KW-0677">Repeat</keyword>
<keyword evidence="4 8" id="KW-0853">WD repeat</keyword>
<dbReference type="SUPFAM" id="SSF50978">
    <property type="entry name" value="WD40 repeat-like"/>
    <property type="match status" value="1"/>
</dbReference>
<dbReference type="EMBL" id="JABANP010000361">
    <property type="protein sequence ID" value="KAF4683532.1"/>
    <property type="molecule type" value="Genomic_DNA"/>
</dbReference>
<evidence type="ECO:0000259" key="12">
    <source>
        <dbReference type="PROSITE" id="PS51336"/>
    </source>
</evidence>
<feature type="domain" description="DM10" evidence="12">
    <location>
        <begin position="450"/>
        <end position="538"/>
    </location>
</feature>
<evidence type="ECO:0000256" key="4">
    <source>
        <dbReference type="ARBA" id="ARBA00022574"/>
    </source>
</evidence>
<dbReference type="GO" id="GO:0005879">
    <property type="term" value="C:axonemal microtubule"/>
    <property type="evidence" value="ECO:0007669"/>
    <property type="project" value="TreeGrafter"/>
</dbReference>
<feature type="repeat" description="WD" evidence="8">
    <location>
        <begin position="9"/>
        <end position="49"/>
    </location>
</feature>
<evidence type="ECO:0000256" key="6">
    <source>
        <dbReference type="ARBA" id="ARBA00023212"/>
    </source>
</evidence>
<dbReference type="InterPro" id="IPR034907">
    <property type="entry name" value="NDK-like_dom"/>
</dbReference>
<dbReference type="FunFam" id="3.30.70.141:FF:000004">
    <property type="entry name" value="Nucleoside diphosphate kinase 7"/>
    <property type="match status" value="1"/>
</dbReference>
<evidence type="ECO:0000256" key="1">
    <source>
        <dbReference type="ARBA" id="ARBA00004138"/>
    </source>
</evidence>
<keyword evidence="6" id="KW-0206">Cytoskeleton</keyword>
<sequence>MRLEPACRLTGHEACVVRGTFNSHGKLATASADSSAKIWDLSEGRLVSTLGGVHTHPLTDCAWHGSGNWLVTACEGGALRLWDIRTEVAMFGVPSEGTQRYARRLMIAAICCMFTSVGLLVCRSLGVPVGSAKCDDPTYCVSLGNSPNSCSLATGDSQGVLHLWDVRQCEPRGDVVLHRGQDRLTKTVLSPRSLVTTPRTTTNPYIDAVASHAPLASVEHAQDDSVIVTAGLDGAVRLWSSWSADCLRTLGAGASGTECMGATIATSDIRDKSASVYVAGLYSDGLARVWDLRSNRSMRWLHGIEQPGMRASNEVAASSRSQSVQSSPESTSTKAPSTGEEEKIKNLCRPCISMWRAGRELDIPLLYIPGMDRRLYAVDLLSGRLIAKSPVGHTCPISSICCCSTGEVLVSTGYSRDASAMVWRVWGDGTVGSLDEEVDELPEEAFHEVPPQIAGLKSAFAVSMEVGSRGRQIAYFLRDGTLEMYDIKNRRPFLKRCEFPGVAAKDLYIGSMITVYSRQLKIVEYADEFTRSKLETLKGRTLAMIKPDAYSHIGDILTEIVKAGFVIKNLRMCKLDRPAAEKLYQDHKGKSFFDALIQFVTSDAVVAIELWGDNAVAKWRQLVEEDLRPRFGTDATRNAVHGSDSAENAAREIEFFFGSDCAAEETAIFNNCTCCVIRPHIASTPKVGEVVQTILDNGFEVSAMRWCSLDKRSCEEFLEVYSGVLPEYTMQVTELSGGPSLALEVRQESAVEAFRKLVGPHDPQIAKALRPATLRAAFGVDRVKNAVHCTDLEEDGQLEVE</sequence>
<dbReference type="AlphaFoldDB" id="A0A7J6NI03"/>
<dbReference type="InterPro" id="IPR015943">
    <property type="entry name" value="WD40/YVTN_repeat-like_dom_sf"/>
</dbReference>
<dbReference type="Proteomes" id="UP000541610">
    <property type="component" value="Unassembled WGS sequence"/>
</dbReference>
<evidence type="ECO:0000256" key="8">
    <source>
        <dbReference type="PROSITE-ProRule" id="PRU00221"/>
    </source>
</evidence>
<dbReference type="Gene3D" id="2.30.29.170">
    <property type="match status" value="1"/>
</dbReference>
<dbReference type="SUPFAM" id="SSF54919">
    <property type="entry name" value="Nucleoside diphosphate kinase, NDK"/>
    <property type="match status" value="2"/>
</dbReference>
<gene>
    <name evidence="13" type="ORF">FOZ60_009009</name>
</gene>
<comment type="similarity">
    <text evidence="9">Belongs to the NDK family.</text>
</comment>
<dbReference type="Pfam" id="PF00400">
    <property type="entry name" value="WD40"/>
    <property type="match status" value="4"/>
</dbReference>
<evidence type="ECO:0000256" key="3">
    <source>
        <dbReference type="ARBA" id="ARBA00022490"/>
    </source>
</evidence>
<dbReference type="PROSITE" id="PS50294">
    <property type="entry name" value="WD_REPEATS_REGION"/>
    <property type="match status" value="1"/>
</dbReference>
<evidence type="ECO:0000256" key="5">
    <source>
        <dbReference type="ARBA" id="ARBA00022737"/>
    </source>
</evidence>
<dbReference type="Gene3D" id="2.130.10.10">
    <property type="entry name" value="YVTN repeat-like/Quinoprotein amine dehydrogenase"/>
    <property type="match status" value="2"/>
</dbReference>
<keyword evidence="11" id="KW-1133">Transmembrane helix</keyword>
<dbReference type="PROSITE" id="PS51336">
    <property type="entry name" value="DM10"/>
    <property type="match status" value="1"/>
</dbReference>
<dbReference type="InterPro" id="IPR036322">
    <property type="entry name" value="WD40_repeat_dom_sf"/>
</dbReference>
<comment type="subcellular location">
    <subcellularLocation>
        <location evidence="1">Cell projection</location>
        <location evidence="1">Cilium</location>
    </subcellularLocation>
    <subcellularLocation>
        <location evidence="2">Cytoplasm</location>
        <location evidence="2">Cytoskeleton</location>
    </subcellularLocation>
</comment>
<feature type="compositionally biased region" description="Low complexity" evidence="10">
    <location>
        <begin position="314"/>
        <end position="333"/>
    </location>
</feature>
<comment type="caution">
    <text evidence="9">Lacks conserved residue(s) required for the propagation of feature annotation.</text>
</comment>
<dbReference type="InterPro" id="IPR036850">
    <property type="entry name" value="NDK-like_dom_sf"/>
</dbReference>
<dbReference type="InterPro" id="IPR006602">
    <property type="entry name" value="DM10_dom"/>
</dbReference>
<name>A0A7J6NI03_PEROL</name>
<feature type="repeat" description="WD" evidence="8">
    <location>
        <begin position="54"/>
        <end position="86"/>
    </location>
</feature>
<proteinExistence type="inferred from homology"/>
<evidence type="ECO:0000313" key="14">
    <source>
        <dbReference type="Proteomes" id="UP000541610"/>
    </source>
</evidence>